<organism evidence="4 5">
    <name type="scientific">Ruminiclostridium hungatei</name>
    <name type="common">Clostridium hungatei</name>
    <dbReference type="NCBI Taxonomy" id="48256"/>
    <lineage>
        <taxon>Bacteria</taxon>
        <taxon>Bacillati</taxon>
        <taxon>Bacillota</taxon>
        <taxon>Clostridia</taxon>
        <taxon>Eubacteriales</taxon>
        <taxon>Oscillospiraceae</taxon>
        <taxon>Ruminiclostridium</taxon>
    </lineage>
</organism>
<dbReference type="InterPro" id="IPR001119">
    <property type="entry name" value="SLH_dom"/>
</dbReference>
<feature type="compositionally biased region" description="Polar residues" evidence="2">
    <location>
        <begin position="67"/>
        <end position="77"/>
    </location>
</feature>
<keyword evidence="5" id="KW-1185">Reference proteome</keyword>
<feature type="domain" description="SLH" evidence="3">
    <location>
        <begin position="476"/>
        <end position="539"/>
    </location>
</feature>
<dbReference type="Pfam" id="PF00395">
    <property type="entry name" value="SLH"/>
    <property type="match status" value="2"/>
</dbReference>
<feature type="domain" description="SLH" evidence="3">
    <location>
        <begin position="411"/>
        <end position="474"/>
    </location>
</feature>
<feature type="region of interest" description="Disordered" evidence="2">
    <location>
        <begin position="54"/>
        <end position="77"/>
    </location>
</feature>
<evidence type="ECO:0000313" key="4">
    <source>
        <dbReference type="EMBL" id="OPX44831.1"/>
    </source>
</evidence>
<dbReference type="EMBL" id="MZGX01000007">
    <property type="protein sequence ID" value="OPX44831.1"/>
    <property type="molecule type" value="Genomic_DNA"/>
</dbReference>
<reference evidence="4 5" key="1">
    <citation type="submission" date="2017-03" db="EMBL/GenBank/DDBJ databases">
        <title>Genome sequence of Clostridium hungatei DSM 14427.</title>
        <authorList>
            <person name="Poehlein A."/>
            <person name="Daniel R."/>
        </authorList>
    </citation>
    <scope>NUCLEOTIDE SEQUENCE [LARGE SCALE GENOMIC DNA]</scope>
    <source>
        <strain evidence="4 5">DSM 14427</strain>
    </source>
</reference>
<dbReference type="STRING" id="48256.CLHUN_13850"/>
<dbReference type="OrthoDB" id="2985276at2"/>
<sequence>MHNLFLKSKTEKQKKRHRAGPGGETVRVPARRTAVSLILAVSFLLTISPAGVQARQGDSGYEGGISSGETPSMTNLSSSSKYEFDYQEPFFLTGVPVILKGKLTLTKKLKEDTKTKSQVLTSTYVYSLKNGTQDTLTRSLTFVTTITPKANGQKVESTQLTKATENAKVGGAVYIISSIADYELTKSILNDMKPAVNYFQGEIISRKKYRMGTTGSDYVTVNSTASYTGYDQYWSSAEAQLINQEIVQQRAGKAPVTVGNIKMEVSTTTKKELKYYENLPEQSSIQGGYVQTQANENVLKYTAVLSELDKKKLPTTKLVPYAGDLKLESFPSSTRLVSPNLNQIRGHASEENIALLFGLEAFENAEAFDPQEYISRAEFVDAFLKVAPEVPLDPAFKAKTTPSRTTKNTVVTSPFADVSVNRGDFESISNALKRGVISGNGKSKFRPDDLITVSEAVAMMVNTLGLNSLAPNPVPVTGFKDNDKIPSYARAPMYVAEKIGLISGDAKGYIYPNDRITKAKYADMMKAYIDYMGKDIRKEYMEKLISY</sequence>
<name>A0A1V4SNK9_RUMHU</name>
<evidence type="ECO:0000256" key="2">
    <source>
        <dbReference type="SAM" id="MobiDB-lite"/>
    </source>
</evidence>
<feature type="region of interest" description="Disordered" evidence="2">
    <location>
        <begin position="1"/>
        <end position="26"/>
    </location>
</feature>
<comment type="caution">
    <text evidence="4">The sequence shown here is derived from an EMBL/GenBank/DDBJ whole genome shotgun (WGS) entry which is preliminary data.</text>
</comment>
<proteinExistence type="predicted"/>
<dbReference type="AlphaFoldDB" id="A0A1V4SNK9"/>
<gene>
    <name evidence="4" type="primary">ctc_2</name>
    <name evidence="4" type="ORF">CLHUN_13850</name>
</gene>
<dbReference type="RefSeq" id="WP_080063830.1">
    <property type="nucleotide sequence ID" value="NZ_MZGX01000007.1"/>
</dbReference>
<evidence type="ECO:0000256" key="1">
    <source>
        <dbReference type="ARBA" id="ARBA00022737"/>
    </source>
</evidence>
<dbReference type="Proteomes" id="UP000191554">
    <property type="component" value="Unassembled WGS sequence"/>
</dbReference>
<accession>A0A1V4SNK9</accession>
<evidence type="ECO:0000259" key="3">
    <source>
        <dbReference type="PROSITE" id="PS51272"/>
    </source>
</evidence>
<keyword evidence="1" id="KW-0677">Repeat</keyword>
<evidence type="ECO:0000313" key="5">
    <source>
        <dbReference type="Proteomes" id="UP000191554"/>
    </source>
</evidence>
<dbReference type="PROSITE" id="PS51272">
    <property type="entry name" value="SLH"/>
    <property type="match status" value="2"/>
</dbReference>
<protein>
    <submittedName>
        <fullName evidence="4">S-layer protein</fullName>
    </submittedName>
</protein>